<dbReference type="InterPro" id="IPR002763">
    <property type="entry name" value="DUF72"/>
</dbReference>
<evidence type="ECO:0000313" key="1">
    <source>
        <dbReference type="EMBL" id="MBZ0156008.1"/>
    </source>
</evidence>
<reference evidence="1" key="2">
    <citation type="submission" date="2021-08" db="EMBL/GenBank/DDBJ databases">
        <authorList>
            <person name="Dalcin Martins P."/>
        </authorList>
    </citation>
    <scope>NUCLEOTIDE SEQUENCE</scope>
    <source>
        <strain evidence="1">MAG_39</strain>
    </source>
</reference>
<accession>A0A953J5H2</accession>
<comment type="caution">
    <text evidence="1">The sequence shown here is derived from an EMBL/GenBank/DDBJ whole genome shotgun (WGS) entry which is preliminary data.</text>
</comment>
<dbReference type="SUPFAM" id="SSF117396">
    <property type="entry name" value="TM1631-like"/>
    <property type="match status" value="1"/>
</dbReference>
<dbReference type="Pfam" id="PF01904">
    <property type="entry name" value="DUF72"/>
    <property type="match status" value="1"/>
</dbReference>
<dbReference type="EMBL" id="JAIOIV010000060">
    <property type="protein sequence ID" value="MBZ0156008.1"/>
    <property type="molecule type" value="Genomic_DNA"/>
</dbReference>
<name>A0A953J5H2_9BACT</name>
<protein>
    <submittedName>
        <fullName evidence="1">DUF72 domain-containing protein</fullName>
    </submittedName>
</protein>
<dbReference type="Gene3D" id="3.20.20.410">
    <property type="entry name" value="Protein of unknown function UPF0759"/>
    <property type="match status" value="1"/>
</dbReference>
<sequence length="296" mass="33964">MIRVGTASWVEKTLVESGEFYPREVSTAEERLRFYAGRFTTVEVDSTYYSLPSMRNASLWVARTPGDFIFHIKAYGALTGHGIDPKTLPKDIRGRIPVGEQGKRYIYIKDSGLLKEIGQRFREALLPLTGAGKMGVLVFQFPPWFLYKTSNLDYLLACKELMGELPVAVEFRHGSWLAPNRAEPVFRFLEENGLSYITTDEPQFDSFATIPFLPRATTDIAYFRFHGRNKENWLKKGIDTSLRYDYFYSDDELKGFIAPLRKIDTQVKVTYALFNNCHGSSAVRNARRMKEMLEGE</sequence>
<proteinExistence type="predicted"/>
<gene>
    <name evidence="1" type="ORF">K8I29_07300</name>
</gene>
<evidence type="ECO:0000313" key="2">
    <source>
        <dbReference type="Proteomes" id="UP000705867"/>
    </source>
</evidence>
<reference evidence="1" key="1">
    <citation type="journal article" date="2021" name="bioRxiv">
        <title>Unraveling nitrogen, sulfur and carbon metabolic pathways and microbial community transcriptional responses to substrate deprivation and toxicity stresses in a bioreactor mimicking anoxic brackish coastal sediment conditions.</title>
        <authorList>
            <person name="Martins P.D."/>
            <person name="Echeveste M.J."/>
            <person name="Arshad A."/>
            <person name="Kurth J."/>
            <person name="Ouboter H."/>
            <person name="Jetten M.S.M."/>
            <person name="Welte C.U."/>
        </authorList>
    </citation>
    <scope>NUCLEOTIDE SEQUENCE</scope>
    <source>
        <strain evidence="1">MAG_39</strain>
    </source>
</reference>
<organism evidence="1 2">
    <name type="scientific">Candidatus Nitrobium versatile</name>
    <dbReference type="NCBI Taxonomy" id="2884831"/>
    <lineage>
        <taxon>Bacteria</taxon>
        <taxon>Pseudomonadati</taxon>
        <taxon>Nitrospirota</taxon>
        <taxon>Nitrospiria</taxon>
        <taxon>Nitrospirales</taxon>
        <taxon>Nitrospiraceae</taxon>
        <taxon>Candidatus Nitrobium</taxon>
    </lineage>
</organism>
<dbReference type="InterPro" id="IPR036520">
    <property type="entry name" value="UPF0759_sf"/>
</dbReference>
<dbReference type="PANTHER" id="PTHR30348:SF13">
    <property type="entry name" value="UPF0759 PROTEIN YUNF"/>
    <property type="match status" value="1"/>
</dbReference>
<dbReference type="Proteomes" id="UP000705867">
    <property type="component" value="Unassembled WGS sequence"/>
</dbReference>
<dbReference type="PANTHER" id="PTHR30348">
    <property type="entry name" value="UNCHARACTERIZED PROTEIN YECE"/>
    <property type="match status" value="1"/>
</dbReference>
<dbReference type="AlphaFoldDB" id="A0A953J5H2"/>